<evidence type="ECO:0000313" key="3">
    <source>
        <dbReference type="Proteomes" id="UP000037035"/>
    </source>
</evidence>
<dbReference type="STRING" id="27349.A0A0L6UFM0"/>
<comment type="similarity">
    <text evidence="1">Belongs to the ferrochelatase family.</text>
</comment>
<dbReference type="AlphaFoldDB" id="A0A0L6UFM0"/>
<organism evidence="2 3">
    <name type="scientific">Puccinia sorghi</name>
    <dbReference type="NCBI Taxonomy" id="27349"/>
    <lineage>
        <taxon>Eukaryota</taxon>
        <taxon>Fungi</taxon>
        <taxon>Dikarya</taxon>
        <taxon>Basidiomycota</taxon>
        <taxon>Pucciniomycotina</taxon>
        <taxon>Pucciniomycetes</taxon>
        <taxon>Pucciniales</taxon>
        <taxon>Pucciniaceae</taxon>
        <taxon>Puccinia</taxon>
    </lineage>
</organism>
<proteinExistence type="inferred from homology"/>
<dbReference type="SUPFAM" id="SSF53800">
    <property type="entry name" value="Chelatase"/>
    <property type="match status" value="1"/>
</dbReference>
<protein>
    <submittedName>
        <fullName evidence="2">Ferrochelatase</fullName>
    </submittedName>
</protein>
<dbReference type="Proteomes" id="UP000037035">
    <property type="component" value="Unassembled WGS sequence"/>
</dbReference>
<dbReference type="GO" id="GO:0005739">
    <property type="term" value="C:mitochondrion"/>
    <property type="evidence" value="ECO:0007669"/>
    <property type="project" value="TreeGrafter"/>
</dbReference>
<reference evidence="2 3" key="1">
    <citation type="submission" date="2015-08" db="EMBL/GenBank/DDBJ databases">
        <title>Next Generation Sequencing and Analysis of the Genome of Puccinia sorghi L Schw, the Causal Agent of Maize Common Rust.</title>
        <authorList>
            <person name="Rochi L."/>
            <person name="Burguener G."/>
            <person name="Darino M."/>
            <person name="Turjanski A."/>
            <person name="Kreff E."/>
            <person name="Dieguez M.J."/>
            <person name="Sacco F."/>
        </authorList>
    </citation>
    <scope>NUCLEOTIDE SEQUENCE [LARGE SCALE GENOMIC DNA]</scope>
    <source>
        <strain evidence="2 3">RO10H11247</strain>
    </source>
</reference>
<sequence>MSWSLTNSPPKLLLMQYMAFQYAHLLTKTCQDEMKRDGVIFATTFSQFLQNHLSTTGNSIKNLYRQFIKTSKDQQSPIKWSIIDQWPTHLGLIGSLFLTLKTHQIQACILHSIR</sequence>
<dbReference type="InterPro" id="IPR001015">
    <property type="entry name" value="Ferrochelatase"/>
</dbReference>
<dbReference type="Gene3D" id="3.40.50.1400">
    <property type="match status" value="2"/>
</dbReference>
<dbReference type="PANTHER" id="PTHR11108:SF1">
    <property type="entry name" value="FERROCHELATASE, MITOCHONDRIAL"/>
    <property type="match status" value="1"/>
</dbReference>
<dbReference type="OrthoDB" id="1323at2759"/>
<dbReference type="GO" id="GO:0004325">
    <property type="term" value="F:ferrochelatase activity"/>
    <property type="evidence" value="ECO:0007669"/>
    <property type="project" value="InterPro"/>
</dbReference>
<dbReference type="PANTHER" id="PTHR11108">
    <property type="entry name" value="FERROCHELATASE"/>
    <property type="match status" value="1"/>
</dbReference>
<name>A0A0L6UFM0_9BASI</name>
<gene>
    <name evidence="2" type="ORF">VP01_713g6</name>
</gene>
<accession>A0A0L6UFM0</accession>
<dbReference type="Pfam" id="PF00762">
    <property type="entry name" value="Ferrochelatase"/>
    <property type="match status" value="1"/>
</dbReference>
<dbReference type="GO" id="GO:0006783">
    <property type="term" value="P:heme biosynthetic process"/>
    <property type="evidence" value="ECO:0007669"/>
    <property type="project" value="InterPro"/>
</dbReference>
<dbReference type="EMBL" id="LAVV01012539">
    <property type="protein sequence ID" value="KNZ46595.1"/>
    <property type="molecule type" value="Genomic_DNA"/>
</dbReference>
<comment type="caution">
    <text evidence="2">The sequence shown here is derived from an EMBL/GenBank/DDBJ whole genome shotgun (WGS) entry which is preliminary data.</text>
</comment>
<evidence type="ECO:0000313" key="2">
    <source>
        <dbReference type="EMBL" id="KNZ46595.1"/>
    </source>
</evidence>
<keyword evidence="3" id="KW-1185">Reference proteome</keyword>
<evidence type="ECO:0000256" key="1">
    <source>
        <dbReference type="RuleBase" id="RU004185"/>
    </source>
</evidence>
<dbReference type="VEuPathDB" id="FungiDB:VP01_713g6"/>